<evidence type="ECO:0008006" key="3">
    <source>
        <dbReference type="Google" id="ProtNLM"/>
    </source>
</evidence>
<protein>
    <recommendedName>
        <fullName evidence="3">Cell division protein SepF</fullName>
    </recommendedName>
</protein>
<accession>A0A1B1P7A1</accession>
<evidence type="ECO:0000313" key="1">
    <source>
        <dbReference type="EMBL" id="ANT39985.1"/>
    </source>
</evidence>
<organism evidence="1 2">
    <name type="scientific">Bacillus phage vB_BtS_BMBtp14</name>
    <dbReference type="NCBI Taxonomy" id="1868826"/>
    <lineage>
        <taxon>Viruses</taxon>
        <taxon>Duplodnaviria</taxon>
        <taxon>Heunggongvirae</taxon>
        <taxon>Uroviricota</taxon>
        <taxon>Caudoviricetes</taxon>
        <taxon>Skryabinvirinae</taxon>
        <taxon>Bembunaquatrovirus</taxon>
        <taxon>Bembunaquatrovirus BMBtp14</taxon>
    </lineage>
</organism>
<reference evidence="1 2" key="1">
    <citation type="submission" date="2016-05" db="EMBL/GenBank/DDBJ databases">
        <title>Undiscovered low abundance phages are ubiquitous in bacterial genomes.</title>
        <authorList>
            <person name="Dong Z."/>
            <person name="Liu H."/>
            <person name="Zheng J."/>
            <person name="Peng D."/>
        </authorList>
    </citation>
    <scope>NUCLEOTIDE SEQUENCE [LARGE SCALE GENOMIC DNA]</scope>
</reference>
<evidence type="ECO:0000313" key="2">
    <source>
        <dbReference type="Proteomes" id="UP000221937"/>
    </source>
</evidence>
<keyword evidence="2" id="KW-1185">Reference proteome</keyword>
<gene>
    <name evidence="1" type="ORF">BMBtpLA2_25</name>
</gene>
<sequence>MSKQLNIFDVEPEIVQFDIRKAHVKQTKGKVSFADVVAKIPKNAKDADELPKKITSDDRFDLFMDYVTALWRYKRSKVKNFSWEAAEELCKKMRDSGKAVRLRIYFDSGFKPLSVEKYLR</sequence>
<dbReference type="EMBL" id="KX190833">
    <property type="protein sequence ID" value="ANT39985.1"/>
    <property type="molecule type" value="Genomic_DNA"/>
</dbReference>
<name>A0A1B1P7A1_9CAUD</name>
<proteinExistence type="predicted"/>
<dbReference type="Proteomes" id="UP000221937">
    <property type="component" value="Segment"/>
</dbReference>